<gene>
    <name evidence="2" type="ORF">PUN28_001910</name>
</gene>
<organism evidence="2 3">
    <name type="scientific">Cardiocondyla obscurior</name>
    <dbReference type="NCBI Taxonomy" id="286306"/>
    <lineage>
        <taxon>Eukaryota</taxon>
        <taxon>Metazoa</taxon>
        <taxon>Ecdysozoa</taxon>
        <taxon>Arthropoda</taxon>
        <taxon>Hexapoda</taxon>
        <taxon>Insecta</taxon>
        <taxon>Pterygota</taxon>
        <taxon>Neoptera</taxon>
        <taxon>Endopterygota</taxon>
        <taxon>Hymenoptera</taxon>
        <taxon>Apocrita</taxon>
        <taxon>Aculeata</taxon>
        <taxon>Formicoidea</taxon>
        <taxon>Formicidae</taxon>
        <taxon>Myrmicinae</taxon>
        <taxon>Cardiocondyla</taxon>
    </lineage>
</organism>
<protein>
    <submittedName>
        <fullName evidence="2">Uncharacterized protein</fullName>
    </submittedName>
</protein>
<feature type="compositionally biased region" description="Basic and acidic residues" evidence="1">
    <location>
        <begin position="93"/>
        <end position="103"/>
    </location>
</feature>
<reference evidence="2 3" key="1">
    <citation type="submission" date="2023-03" db="EMBL/GenBank/DDBJ databases">
        <title>High recombination rates correlate with genetic variation in Cardiocondyla obscurior ants.</title>
        <authorList>
            <person name="Errbii M."/>
        </authorList>
    </citation>
    <scope>NUCLEOTIDE SEQUENCE [LARGE SCALE GENOMIC DNA]</scope>
    <source>
        <strain evidence="2">Alpha-2009</strain>
        <tissue evidence="2">Whole body</tissue>
    </source>
</reference>
<feature type="region of interest" description="Disordered" evidence="1">
    <location>
        <begin position="93"/>
        <end position="131"/>
    </location>
</feature>
<feature type="compositionally biased region" description="Basic and acidic residues" evidence="1">
    <location>
        <begin position="111"/>
        <end position="120"/>
    </location>
</feature>
<name>A0AAW2GRY7_9HYME</name>
<sequence>MKLSGIRDSYLVEGKTTSQRRAVTYVIHGPNSEDAEKKNKREKEFRINSRHARSYDDATTRAPNLRLIASLSNITLQRYRACGVCGRCSRDFTRGPRRAENPRGDPPTAGEYREARRRSLFESVSPSPTAVGTGPAYCICACEPSLFTAALDGTRPCARSKPGLLSRTFGMTKDWSGDHRRSVSIRYRSLFTDFPGIYLFAPLVALT</sequence>
<dbReference type="EMBL" id="JADYXP020000002">
    <property type="protein sequence ID" value="KAL0129965.1"/>
    <property type="molecule type" value="Genomic_DNA"/>
</dbReference>
<proteinExistence type="predicted"/>
<dbReference type="AlphaFoldDB" id="A0AAW2GRY7"/>
<keyword evidence="3" id="KW-1185">Reference proteome</keyword>
<comment type="caution">
    <text evidence="2">The sequence shown here is derived from an EMBL/GenBank/DDBJ whole genome shotgun (WGS) entry which is preliminary data.</text>
</comment>
<accession>A0AAW2GRY7</accession>
<dbReference type="Proteomes" id="UP001430953">
    <property type="component" value="Unassembled WGS sequence"/>
</dbReference>
<evidence type="ECO:0000256" key="1">
    <source>
        <dbReference type="SAM" id="MobiDB-lite"/>
    </source>
</evidence>
<evidence type="ECO:0000313" key="2">
    <source>
        <dbReference type="EMBL" id="KAL0129965.1"/>
    </source>
</evidence>
<evidence type="ECO:0000313" key="3">
    <source>
        <dbReference type="Proteomes" id="UP001430953"/>
    </source>
</evidence>